<reference evidence="2" key="1">
    <citation type="journal article" date="2015" name="PLoS Genet.">
        <title>The dynamic genome and transcriptome of the human fungal pathogen Blastomyces and close relative Emmonsia.</title>
        <authorList>
            <person name="Munoz J.F."/>
            <person name="Gauthier G.M."/>
            <person name="Desjardins C.A."/>
            <person name="Gallo J.E."/>
            <person name="Holder J."/>
            <person name="Sullivan T.D."/>
            <person name="Marty A.J."/>
            <person name="Carmen J.C."/>
            <person name="Chen Z."/>
            <person name="Ding L."/>
            <person name="Gujja S."/>
            <person name="Magrini V."/>
            <person name="Misas E."/>
            <person name="Mitreva M."/>
            <person name="Priest M."/>
            <person name="Saif S."/>
            <person name="Whiston E.A."/>
            <person name="Young S."/>
            <person name="Zeng Q."/>
            <person name="Goldman W.E."/>
            <person name="Mardis E.R."/>
            <person name="Taylor J.W."/>
            <person name="McEwen J.G."/>
            <person name="Clay O.K."/>
            <person name="Klein B.S."/>
            <person name="Cuomo C.A."/>
        </authorList>
    </citation>
    <scope>NUCLEOTIDE SEQUENCE [LARGE SCALE GENOMIC DNA]</scope>
    <source>
        <strain evidence="2">UAMH 139</strain>
    </source>
</reference>
<dbReference type="AlphaFoldDB" id="A0A0H1BL28"/>
<keyword evidence="2" id="KW-1185">Reference proteome</keyword>
<dbReference type="OrthoDB" id="4190987at2759"/>
<dbReference type="EMBL" id="LDEV01001335">
    <property type="protein sequence ID" value="KLJ11808.1"/>
    <property type="molecule type" value="Genomic_DNA"/>
</dbReference>
<dbReference type="Proteomes" id="UP000053573">
    <property type="component" value="Unassembled WGS sequence"/>
</dbReference>
<protein>
    <submittedName>
        <fullName evidence="1">Uncharacterized protein</fullName>
    </submittedName>
</protein>
<accession>A0A0H1BL28</accession>
<organism evidence="1 2">
    <name type="scientific">Blastomyces silverae</name>
    <dbReference type="NCBI Taxonomy" id="2060906"/>
    <lineage>
        <taxon>Eukaryota</taxon>
        <taxon>Fungi</taxon>
        <taxon>Dikarya</taxon>
        <taxon>Ascomycota</taxon>
        <taxon>Pezizomycotina</taxon>
        <taxon>Eurotiomycetes</taxon>
        <taxon>Eurotiomycetidae</taxon>
        <taxon>Onygenales</taxon>
        <taxon>Ajellomycetaceae</taxon>
        <taxon>Blastomyces</taxon>
    </lineage>
</organism>
<feature type="non-terminal residue" evidence="1">
    <location>
        <position position="1"/>
    </location>
</feature>
<evidence type="ECO:0000313" key="1">
    <source>
        <dbReference type="EMBL" id="KLJ11808.1"/>
    </source>
</evidence>
<evidence type="ECO:0000313" key="2">
    <source>
        <dbReference type="Proteomes" id="UP000053573"/>
    </source>
</evidence>
<gene>
    <name evidence="1" type="ORF">EMPG_09232</name>
</gene>
<sequence>NTSIFSQFTVKIENTVIFLKNITLVRENSVKENSENLSTNLKITDLLILKNFIYTKIFSE</sequence>
<comment type="caution">
    <text evidence="1">The sequence shown here is derived from an EMBL/GenBank/DDBJ whole genome shotgun (WGS) entry which is preliminary data.</text>
</comment>
<name>A0A0H1BL28_9EURO</name>
<proteinExistence type="predicted"/>